<dbReference type="InterPro" id="IPR015867">
    <property type="entry name" value="N-reg_PII/ATP_PRibTrfase_C"/>
</dbReference>
<name>A0ABS4GAV9_9FIRM</name>
<dbReference type="Proteomes" id="UP001519342">
    <property type="component" value="Unassembled WGS sequence"/>
</dbReference>
<gene>
    <name evidence="1" type="ORF">J2Z76_000674</name>
</gene>
<accession>A0ABS4GAV9</accession>
<proteinExistence type="predicted"/>
<dbReference type="RefSeq" id="WP_209510581.1">
    <property type="nucleotide sequence ID" value="NZ_JAGGKS010000002.1"/>
</dbReference>
<dbReference type="SUPFAM" id="SSF54913">
    <property type="entry name" value="GlnB-like"/>
    <property type="match status" value="1"/>
</dbReference>
<organism evidence="1 2">
    <name type="scientific">Sedimentibacter acidaminivorans</name>
    <dbReference type="NCBI Taxonomy" id="913099"/>
    <lineage>
        <taxon>Bacteria</taxon>
        <taxon>Bacillati</taxon>
        <taxon>Bacillota</taxon>
        <taxon>Tissierellia</taxon>
        <taxon>Sedimentibacter</taxon>
    </lineage>
</organism>
<comment type="caution">
    <text evidence="1">The sequence shown here is derived from an EMBL/GenBank/DDBJ whole genome shotgun (WGS) entry which is preliminary data.</text>
</comment>
<keyword evidence="2" id="KW-1185">Reference proteome</keyword>
<evidence type="ECO:0000313" key="2">
    <source>
        <dbReference type="Proteomes" id="UP001519342"/>
    </source>
</evidence>
<sequence>MRLLFYVLIKTEKLDDILSEFARKNISGATVLESMGMARLLSHKHGEEDIPFLGSLRKFLNPEREKGNLIFAVIEDDQLDEAVNIIESVVGDLSTKDNGVVFSLPIDYSKGINKGGK</sequence>
<dbReference type="Gene3D" id="3.30.70.120">
    <property type="match status" value="1"/>
</dbReference>
<evidence type="ECO:0000313" key="1">
    <source>
        <dbReference type="EMBL" id="MBP1924817.1"/>
    </source>
</evidence>
<dbReference type="EMBL" id="JAGGKS010000002">
    <property type="protein sequence ID" value="MBP1924817.1"/>
    <property type="molecule type" value="Genomic_DNA"/>
</dbReference>
<protein>
    <submittedName>
        <fullName evidence="1">Nitrogen regulatory protein PII</fullName>
    </submittedName>
</protein>
<reference evidence="1 2" key="1">
    <citation type="submission" date="2021-03" db="EMBL/GenBank/DDBJ databases">
        <title>Genomic Encyclopedia of Type Strains, Phase IV (KMG-IV): sequencing the most valuable type-strain genomes for metagenomic binning, comparative biology and taxonomic classification.</title>
        <authorList>
            <person name="Goeker M."/>
        </authorList>
    </citation>
    <scope>NUCLEOTIDE SEQUENCE [LARGE SCALE GENOMIC DNA]</scope>
    <source>
        <strain evidence="1 2">DSM 24004</strain>
    </source>
</reference>
<dbReference type="InterPro" id="IPR011322">
    <property type="entry name" value="N-reg_PII-like_a/b"/>
</dbReference>